<feature type="region of interest" description="Disordered" evidence="1">
    <location>
        <begin position="1"/>
        <end position="23"/>
    </location>
</feature>
<proteinExistence type="predicted"/>
<dbReference type="EMBL" id="JADFTS010000004">
    <property type="protein sequence ID" value="KAF9609476.1"/>
    <property type="molecule type" value="Genomic_DNA"/>
</dbReference>
<feature type="compositionally biased region" description="Basic and acidic residues" evidence="1">
    <location>
        <begin position="1"/>
        <end position="10"/>
    </location>
</feature>
<sequence>MEGSGSRDTRNTPGANSTTTTPVGLSHGEAWWSSFNVSLLVNLLIEGGFFIEEAQPYSESSSESITLEGSTDSFSTMPTEVKSLSVESSSNEDEPVYMNLDDPIEANSRFTSEYPIATIVDVVSDVESSPLDRADGPVKWPFGTANVVSRLTEFFHPSIATTAIAAATAITSSHRRHHDHRG</sequence>
<evidence type="ECO:0000313" key="2">
    <source>
        <dbReference type="EMBL" id="KAF9609476.1"/>
    </source>
</evidence>
<feature type="compositionally biased region" description="Polar residues" evidence="1">
    <location>
        <begin position="11"/>
        <end position="23"/>
    </location>
</feature>
<organism evidence="2 3">
    <name type="scientific">Coptis chinensis</name>
    <dbReference type="NCBI Taxonomy" id="261450"/>
    <lineage>
        <taxon>Eukaryota</taxon>
        <taxon>Viridiplantae</taxon>
        <taxon>Streptophyta</taxon>
        <taxon>Embryophyta</taxon>
        <taxon>Tracheophyta</taxon>
        <taxon>Spermatophyta</taxon>
        <taxon>Magnoliopsida</taxon>
        <taxon>Ranunculales</taxon>
        <taxon>Ranunculaceae</taxon>
        <taxon>Coptidoideae</taxon>
        <taxon>Coptis</taxon>
    </lineage>
</organism>
<name>A0A835M3L0_9MAGN</name>
<protein>
    <submittedName>
        <fullName evidence="2">Uncharacterized protein</fullName>
    </submittedName>
</protein>
<dbReference type="AlphaFoldDB" id="A0A835M3L0"/>
<keyword evidence="3" id="KW-1185">Reference proteome</keyword>
<comment type="caution">
    <text evidence="2">The sequence shown here is derived from an EMBL/GenBank/DDBJ whole genome shotgun (WGS) entry which is preliminary data.</text>
</comment>
<evidence type="ECO:0000313" key="3">
    <source>
        <dbReference type="Proteomes" id="UP000631114"/>
    </source>
</evidence>
<reference evidence="2 3" key="1">
    <citation type="submission" date="2020-10" db="EMBL/GenBank/DDBJ databases">
        <title>The Coptis chinensis genome and diversification of protoberbering-type alkaloids.</title>
        <authorList>
            <person name="Wang B."/>
            <person name="Shu S."/>
            <person name="Song C."/>
            <person name="Liu Y."/>
        </authorList>
    </citation>
    <scope>NUCLEOTIDE SEQUENCE [LARGE SCALE GENOMIC DNA]</scope>
    <source>
        <strain evidence="2">HL-2020</strain>
        <tissue evidence="2">Leaf</tissue>
    </source>
</reference>
<accession>A0A835M3L0</accession>
<gene>
    <name evidence="2" type="ORF">IFM89_016475</name>
</gene>
<dbReference type="Proteomes" id="UP000631114">
    <property type="component" value="Unassembled WGS sequence"/>
</dbReference>
<evidence type="ECO:0000256" key="1">
    <source>
        <dbReference type="SAM" id="MobiDB-lite"/>
    </source>
</evidence>